<dbReference type="OrthoDB" id="9810071at2"/>
<accession>A0A096AX98</accession>
<dbReference type="InterPro" id="IPR036388">
    <property type="entry name" value="WH-like_DNA-bd_sf"/>
</dbReference>
<protein>
    <recommendedName>
        <fullName evidence="3">Winged helix-turn-helix domain</fullName>
    </recommendedName>
</protein>
<evidence type="ECO:0000313" key="1">
    <source>
        <dbReference type="EMBL" id="KGF51430.1"/>
    </source>
</evidence>
<sequence length="90" mass="9536">MVEKKTKTATKTTAKKAVAKKAEVEVAINAENIGFKAGDVYQALASAKKSLTVKEIASVAKISVEETLLGLGWLFKEGKIMGDGKKVLLA</sequence>
<dbReference type="RefSeq" id="WP_008449439.1">
    <property type="nucleotide sequence ID" value="NZ_JRNU01000038.1"/>
</dbReference>
<organism evidence="1 2">
    <name type="scientific">Prevotella amnii DNF00058</name>
    <dbReference type="NCBI Taxonomy" id="1401066"/>
    <lineage>
        <taxon>Bacteria</taxon>
        <taxon>Pseudomonadati</taxon>
        <taxon>Bacteroidota</taxon>
        <taxon>Bacteroidia</taxon>
        <taxon>Bacteroidales</taxon>
        <taxon>Prevotellaceae</taxon>
        <taxon>Prevotella</taxon>
    </lineage>
</organism>
<proteinExistence type="predicted"/>
<dbReference type="Pfam" id="PF10771">
    <property type="entry name" value="DUF2582"/>
    <property type="match status" value="1"/>
</dbReference>
<reference evidence="1 2" key="1">
    <citation type="submission" date="2014-07" db="EMBL/GenBank/DDBJ databases">
        <authorList>
            <person name="McCorrison J."/>
            <person name="Sanka R."/>
            <person name="Torralba M."/>
            <person name="Gillis M."/>
            <person name="Haft D.H."/>
            <person name="Methe B."/>
            <person name="Sutton G."/>
            <person name="Nelson K.E."/>
        </authorList>
    </citation>
    <scope>NUCLEOTIDE SEQUENCE [LARGE SCALE GENOMIC DNA]</scope>
    <source>
        <strain evidence="1 2">DNF00058</strain>
    </source>
</reference>
<gene>
    <name evidence="1" type="ORF">HMPREF9302_07465</name>
</gene>
<dbReference type="AlphaFoldDB" id="A0A096AX98"/>
<keyword evidence="2" id="KW-1185">Reference proteome</keyword>
<name>A0A096AX98_9BACT</name>
<evidence type="ECO:0008006" key="3">
    <source>
        <dbReference type="Google" id="ProtNLM"/>
    </source>
</evidence>
<dbReference type="InterPro" id="IPR019707">
    <property type="entry name" value="DUF2582"/>
</dbReference>
<dbReference type="Gene3D" id="1.10.10.10">
    <property type="entry name" value="Winged helix-like DNA-binding domain superfamily/Winged helix DNA-binding domain"/>
    <property type="match status" value="1"/>
</dbReference>
<dbReference type="Proteomes" id="UP000029614">
    <property type="component" value="Unassembled WGS sequence"/>
</dbReference>
<evidence type="ECO:0000313" key="2">
    <source>
        <dbReference type="Proteomes" id="UP000029614"/>
    </source>
</evidence>
<comment type="caution">
    <text evidence="1">The sequence shown here is derived from an EMBL/GenBank/DDBJ whole genome shotgun (WGS) entry which is preliminary data.</text>
</comment>
<dbReference type="EMBL" id="JRNU01000038">
    <property type="protein sequence ID" value="KGF51430.1"/>
    <property type="molecule type" value="Genomic_DNA"/>
</dbReference>